<dbReference type="OrthoDB" id="9877936at2"/>
<dbReference type="RefSeq" id="WP_060930549.1">
    <property type="nucleotide sequence ID" value="NZ_KQ959776.1"/>
</dbReference>
<evidence type="ECO:0000256" key="1">
    <source>
        <dbReference type="SAM" id="Phobius"/>
    </source>
</evidence>
<name>A0A133ZY97_9FIRM</name>
<dbReference type="EMBL" id="LSDA01000014">
    <property type="protein sequence ID" value="KXB60425.1"/>
    <property type="molecule type" value="Genomic_DNA"/>
</dbReference>
<keyword evidence="1" id="KW-1133">Transmembrane helix</keyword>
<comment type="caution">
    <text evidence="2">The sequence shown here is derived from an EMBL/GenBank/DDBJ whole genome shotgun (WGS) entry which is preliminary data.</text>
</comment>
<evidence type="ECO:0000313" key="3">
    <source>
        <dbReference type="Proteomes" id="UP000070394"/>
    </source>
</evidence>
<gene>
    <name evidence="2" type="ORF">HMPREF1866_00612</name>
</gene>
<dbReference type="AlphaFoldDB" id="A0A133ZY97"/>
<dbReference type="PATRIC" id="fig|467210.3.peg.603"/>
<accession>A0A133ZY97</accession>
<protein>
    <submittedName>
        <fullName evidence="2">Uncharacterized protein</fullName>
    </submittedName>
</protein>
<sequence length="121" mass="13842">MKWVKRHQKLTLIIIILIIAFGIYLYEDFNSYTKLEPKSPDGVYLVAQTTGDMRSSTSTIYIKYPNSNKLFKTGVEFGEDEGSALAKPSNRLSIVWIDSNHVSITFKGRDYGRPITKIVEY</sequence>
<organism evidence="2 3">
    <name type="scientific">Lachnoanaerobaculum saburreum</name>
    <dbReference type="NCBI Taxonomy" id="467210"/>
    <lineage>
        <taxon>Bacteria</taxon>
        <taxon>Bacillati</taxon>
        <taxon>Bacillota</taxon>
        <taxon>Clostridia</taxon>
        <taxon>Lachnospirales</taxon>
        <taxon>Lachnospiraceae</taxon>
        <taxon>Lachnoanaerobaculum</taxon>
    </lineage>
</organism>
<keyword evidence="1" id="KW-0472">Membrane</keyword>
<dbReference type="Proteomes" id="UP000070394">
    <property type="component" value="Unassembled WGS sequence"/>
</dbReference>
<feature type="transmembrane region" description="Helical" evidence="1">
    <location>
        <begin position="9"/>
        <end position="26"/>
    </location>
</feature>
<evidence type="ECO:0000313" key="2">
    <source>
        <dbReference type="EMBL" id="KXB60425.1"/>
    </source>
</evidence>
<keyword evidence="1" id="KW-0812">Transmembrane</keyword>
<proteinExistence type="predicted"/>
<dbReference type="STRING" id="467210.HMPREF1866_00612"/>
<reference evidence="3" key="1">
    <citation type="submission" date="2016-01" db="EMBL/GenBank/DDBJ databases">
        <authorList>
            <person name="Mitreva M."/>
            <person name="Pepin K.H."/>
            <person name="Mihindukulasuriya K.A."/>
            <person name="Fulton R."/>
            <person name="Fronick C."/>
            <person name="O'Laughlin M."/>
            <person name="Miner T."/>
            <person name="Herter B."/>
            <person name="Rosa B.A."/>
            <person name="Cordes M."/>
            <person name="Tomlinson C."/>
            <person name="Wollam A."/>
            <person name="Palsikar V.B."/>
            <person name="Mardis E.R."/>
            <person name="Wilson R.K."/>
        </authorList>
    </citation>
    <scope>NUCLEOTIDE SEQUENCE [LARGE SCALE GENOMIC DNA]</scope>
    <source>
        <strain evidence="3">DNF00896</strain>
    </source>
</reference>
<keyword evidence="3" id="KW-1185">Reference proteome</keyword>